<sequence>MFEHRLARGCERSVQLRANKRGFFKIAPHILENPLLLLRSCFLNTVYSFLEILEETEIELSLKKYTEPVLPIHRFKKQIDIK</sequence>
<dbReference type="AlphaFoldDB" id="I6RZA9"/>
<organism evidence="1 2">
    <name type="scientific">Enterococcus hirae (strain ATCC 9790 / DSM 20160 / JCM 8729 / LMG 6399 / NBRC 3181 / NCIMB 6459 / NCDO 1258 / NCTC 12367 / WDCM 00089 / R)</name>
    <dbReference type="NCBI Taxonomy" id="768486"/>
    <lineage>
        <taxon>Bacteria</taxon>
        <taxon>Bacillati</taxon>
        <taxon>Bacillota</taxon>
        <taxon>Bacilli</taxon>
        <taxon>Lactobacillales</taxon>
        <taxon>Enterococcaceae</taxon>
        <taxon>Enterococcus</taxon>
    </lineage>
</organism>
<dbReference type="EMBL" id="CP003504">
    <property type="protein sequence ID" value="AFM69675.1"/>
    <property type="molecule type" value="Genomic_DNA"/>
</dbReference>
<dbReference type="HOGENOM" id="CLU_194427_0_0_9"/>
<accession>I6RZA9</accession>
<evidence type="ECO:0000313" key="1">
    <source>
        <dbReference type="EMBL" id="AFM69675.1"/>
    </source>
</evidence>
<name>I6RZA9_ENTHA</name>
<reference evidence="1 2" key="1">
    <citation type="journal article" date="2012" name="J. Bacteriol.">
        <title>Genome sequence of Enterococcus hirae (Streptococcus faecalis) ATCC 9790, a model organism for the study of ion transport, bioenergetics, and copper homeostasis.</title>
        <authorList>
            <person name="Gaechter T."/>
            <person name="Wunderlin C."/>
            <person name="Schmidheini T."/>
            <person name="Solioz M."/>
        </authorList>
    </citation>
    <scope>NUCLEOTIDE SEQUENCE [LARGE SCALE GENOMIC DNA]</scope>
    <source>
        <strain evidence="2">ATCC 9790 / DSM 20160 / JCM 8729 / LMG 6399 / NBRC 3181 / NCIMB 6459 / NCDO 1258 / NCTC 12367 / WDCM 00089 / R</strain>
    </source>
</reference>
<evidence type="ECO:0000313" key="2">
    <source>
        <dbReference type="Proteomes" id="UP000002895"/>
    </source>
</evidence>
<keyword evidence="2" id="KW-1185">Reference proteome</keyword>
<dbReference type="Proteomes" id="UP000002895">
    <property type="component" value="Chromosome"/>
</dbReference>
<proteinExistence type="predicted"/>
<gene>
    <name evidence="1" type="ordered locus">EHR_03515</name>
</gene>
<protein>
    <submittedName>
        <fullName evidence="1">Uncharacterized protein</fullName>
    </submittedName>
</protein>
<dbReference type="KEGG" id="ehr:EHR_03515"/>